<organism evidence="10 11">
    <name type="scientific">Chryseotalea sanaruensis</name>
    <dbReference type="NCBI Taxonomy" id="2482724"/>
    <lineage>
        <taxon>Bacteria</taxon>
        <taxon>Pseudomonadati</taxon>
        <taxon>Bacteroidota</taxon>
        <taxon>Cytophagia</taxon>
        <taxon>Cytophagales</taxon>
        <taxon>Chryseotaleaceae</taxon>
        <taxon>Chryseotalea</taxon>
    </lineage>
</organism>
<keyword evidence="5 7" id="KW-0720">Serine protease</keyword>
<dbReference type="GO" id="GO:0004252">
    <property type="term" value="F:serine-type endopeptidase activity"/>
    <property type="evidence" value="ECO:0007669"/>
    <property type="project" value="UniProtKB-UniRule"/>
</dbReference>
<dbReference type="EC" id="3.4.21.92" evidence="7"/>
<dbReference type="CDD" id="cd07017">
    <property type="entry name" value="S14_ClpP_2"/>
    <property type="match status" value="1"/>
</dbReference>
<dbReference type="GO" id="GO:0006515">
    <property type="term" value="P:protein quality control for misfolded or incompletely synthesized proteins"/>
    <property type="evidence" value="ECO:0007669"/>
    <property type="project" value="TreeGrafter"/>
</dbReference>
<dbReference type="HAMAP" id="MF_00444">
    <property type="entry name" value="ClpP"/>
    <property type="match status" value="1"/>
</dbReference>
<dbReference type="Gene3D" id="3.90.226.10">
    <property type="entry name" value="2-enoyl-CoA Hydratase, Chain A, domain 1"/>
    <property type="match status" value="1"/>
</dbReference>
<dbReference type="Proteomes" id="UP000288227">
    <property type="component" value="Unassembled WGS sequence"/>
</dbReference>
<evidence type="ECO:0000256" key="9">
    <source>
        <dbReference type="RuleBase" id="RU003567"/>
    </source>
</evidence>
<comment type="caution">
    <text evidence="10">The sequence shown here is derived from an EMBL/GenBank/DDBJ whole genome shotgun (WGS) entry which is preliminary data.</text>
</comment>
<dbReference type="Pfam" id="PF00574">
    <property type="entry name" value="CLP_protease"/>
    <property type="match status" value="1"/>
</dbReference>
<dbReference type="InterPro" id="IPR033135">
    <property type="entry name" value="ClpP_His_AS"/>
</dbReference>
<proteinExistence type="inferred from homology"/>
<comment type="subcellular location">
    <subcellularLocation>
        <location evidence="7">Cytoplasm</location>
    </subcellularLocation>
</comment>
<feature type="active site" description="Nucleophile" evidence="7">
    <location>
        <position position="176"/>
    </location>
</feature>
<dbReference type="InterPro" id="IPR023562">
    <property type="entry name" value="ClpP/TepA"/>
</dbReference>
<evidence type="ECO:0000256" key="5">
    <source>
        <dbReference type="ARBA" id="ARBA00022825"/>
    </source>
</evidence>
<accession>A0A401UD71</accession>
<dbReference type="FunFam" id="3.90.226.10:FF:000002">
    <property type="entry name" value="ATP-dependent Clp protease proteolytic subunit"/>
    <property type="match status" value="1"/>
</dbReference>
<keyword evidence="2 7" id="KW-0963">Cytoplasm</keyword>
<dbReference type="GO" id="GO:0009368">
    <property type="term" value="C:endopeptidase Clp complex"/>
    <property type="evidence" value="ECO:0007669"/>
    <property type="project" value="TreeGrafter"/>
</dbReference>
<dbReference type="PROSITE" id="PS00382">
    <property type="entry name" value="CLP_PROTEASE_HIS"/>
    <property type="match status" value="1"/>
</dbReference>
<evidence type="ECO:0000313" key="10">
    <source>
        <dbReference type="EMBL" id="GCC52881.1"/>
    </source>
</evidence>
<name>A0A401UD71_9BACT</name>
<evidence type="ECO:0000256" key="3">
    <source>
        <dbReference type="ARBA" id="ARBA00022670"/>
    </source>
</evidence>
<evidence type="ECO:0000256" key="2">
    <source>
        <dbReference type="ARBA" id="ARBA00022490"/>
    </source>
</evidence>
<dbReference type="InterPro" id="IPR001907">
    <property type="entry name" value="ClpP"/>
</dbReference>
<keyword evidence="4 7" id="KW-0378">Hydrolase</keyword>
<evidence type="ECO:0000313" key="11">
    <source>
        <dbReference type="Proteomes" id="UP000288227"/>
    </source>
</evidence>
<dbReference type="InterPro" id="IPR029045">
    <property type="entry name" value="ClpP/crotonase-like_dom_sf"/>
</dbReference>
<dbReference type="EMBL" id="BHXQ01000005">
    <property type="protein sequence ID" value="GCC52881.1"/>
    <property type="molecule type" value="Genomic_DNA"/>
</dbReference>
<dbReference type="SUPFAM" id="SSF52096">
    <property type="entry name" value="ClpP/crotonase"/>
    <property type="match status" value="1"/>
</dbReference>
<dbReference type="GO" id="GO:0004176">
    <property type="term" value="F:ATP-dependent peptidase activity"/>
    <property type="evidence" value="ECO:0007669"/>
    <property type="project" value="InterPro"/>
</dbReference>
<evidence type="ECO:0000256" key="7">
    <source>
        <dbReference type="HAMAP-Rule" id="MF_00444"/>
    </source>
</evidence>
<dbReference type="AlphaFoldDB" id="A0A401UD71"/>
<comment type="function">
    <text evidence="7">Cleaves peptides in various proteins in a process that requires ATP hydrolysis. Has a chymotrypsin-like activity. Plays a major role in the degradation of misfolded proteins.</text>
</comment>
<dbReference type="PRINTS" id="PR00127">
    <property type="entry name" value="CLPPROTEASEP"/>
</dbReference>
<comment type="subunit">
    <text evidence="7">Fourteen ClpP subunits assemble into 2 heptameric rings which stack back to back to give a disk-like structure with a central cavity, resembling the structure of eukaryotic proteasomes.</text>
</comment>
<protein>
    <recommendedName>
        <fullName evidence="7 9">ATP-dependent Clp protease proteolytic subunit</fullName>
        <ecNumber evidence="7">3.4.21.92</ecNumber>
    </recommendedName>
    <alternativeName>
        <fullName evidence="7">Endopeptidase Clp</fullName>
    </alternativeName>
</protein>
<evidence type="ECO:0000256" key="6">
    <source>
        <dbReference type="ARBA" id="ARBA00034021"/>
    </source>
</evidence>
<dbReference type="GO" id="GO:0005737">
    <property type="term" value="C:cytoplasm"/>
    <property type="evidence" value="ECO:0007669"/>
    <property type="project" value="UniProtKB-SubCell"/>
</dbReference>
<keyword evidence="11" id="KW-1185">Reference proteome</keyword>
<keyword evidence="3 7" id="KW-0645">Protease</keyword>
<evidence type="ECO:0000256" key="8">
    <source>
        <dbReference type="PROSITE-ProRule" id="PRU10086"/>
    </source>
</evidence>
<feature type="active site" evidence="7 8">
    <location>
        <position position="201"/>
    </location>
</feature>
<sequence>MVLVGNLFQSKPFFIYNGLVEIHAGLVSAPQAVTEQDRDHRYSLNKHFFMQNNNEFRKYAVHHMGMSGNTVDSYAQKIENMTQYVIEERPGNFRAIDVFTRLISDRIIFLGMGVDDQIANLIQAQLLFLESADPKKDIIMYINSPGGQVYAGLGIYDTMQYINPDVATTCTGLAASMAAVLLAAGANKKRAALPHSRIMIHQPSSGAQGTLKDMEISLKQTIEIREDLYKILANHSGKDYATIERDSDRDYWMRASEAKEYGMIDEVLERKK</sequence>
<dbReference type="PANTHER" id="PTHR10381:SF70">
    <property type="entry name" value="ATP-DEPENDENT CLP PROTEASE PROTEOLYTIC SUBUNIT"/>
    <property type="match status" value="1"/>
</dbReference>
<comment type="catalytic activity">
    <reaction evidence="6 7 8">
        <text>Hydrolysis of proteins to small peptides in the presence of ATP and magnesium. alpha-casein is the usual test substrate. In the absence of ATP, only oligopeptides shorter than five residues are hydrolyzed (such as succinyl-Leu-Tyr-|-NHMec, and Leu-Tyr-Leu-|-Tyr-Trp, in which cleavage of the -Tyr-|-Leu- and -Tyr-|-Trp bonds also occurs).</text>
        <dbReference type="EC" id="3.4.21.92"/>
    </reaction>
</comment>
<gene>
    <name evidence="7" type="primary">clpP</name>
    <name evidence="10" type="ORF">SanaruYs_31200</name>
</gene>
<dbReference type="NCBIfam" id="NF009205">
    <property type="entry name" value="PRK12553.1"/>
    <property type="match status" value="1"/>
</dbReference>
<dbReference type="PANTHER" id="PTHR10381">
    <property type="entry name" value="ATP-DEPENDENT CLP PROTEASE PROTEOLYTIC SUBUNIT"/>
    <property type="match status" value="1"/>
</dbReference>
<dbReference type="GO" id="GO:0051117">
    <property type="term" value="F:ATPase binding"/>
    <property type="evidence" value="ECO:0007669"/>
    <property type="project" value="TreeGrafter"/>
</dbReference>
<evidence type="ECO:0000256" key="4">
    <source>
        <dbReference type="ARBA" id="ARBA00022801"/>
    </source>
</evidence>
<evidence type="ECO:0000256" key="1">
    <source>
        <dbReference type="ARBA" id="ARBA00007039"/>
    </source>
</evidence>
<comment type="similarity">
    <text evidence="1 7 9">Belongs to the peptidase S14 family.</text>
</comment>
<reference evidence="10 11" key="1">
    <citation type="submission" date="2018-11" db="EMBL/GenBank/DDBJ databases">
        <title>Chryseotalea sanarue gen. nov., sp., nov., a member of the family Cytophagaceae, isolated from a brackish lake in Hamamatsu Japan.</title>
        <authorList>
            <person name="Maejima Y."/>
            <person name="Iino T."/>
            <person name="Muraguchi Y."/>
            <person name="Fukuda K."/>
            <person name="Ohkuma M."/>
            <person name="Moriuchi R."/>
            <person name="Dohra H."/>
            <person name="Kimbara K."/>
            <person name="Shintani M."/>
        </authorList>
    </citation>
    <scope>NUCLEOTIDE SEQUENCE [LARGE SCALE GENOMIC DNA]</scope>
    <source>
        <strain evidence="10 11">Ys</strain>
    </source>
</reference>
<dbReference type="NCBIfam" id="NF001368">
    <property type="entry name" value="PRK00277.1"/>
    <property type="match status" value="1"/>
</dbReference>